<dbReference type="AlphaFoldDB" id="A0A2V1HVG0"/>
<dbReference type="Proteomes" id="UP000244893">
    <property type="component" value="Unassembled WGS sequence"/>
</dbReference>
<dbReference type="GO" id="GO:0005886">
    <property type="term" value="C:plasma membrane"/>
    <property type="evidence" value="ECO:0007669"/>
    <property type="project" value="UniProtKB-SubCell"/>
</dbReference>
<evidence type="ECO:0000313" key="13">
    <source>
        <dbReference type="Proteomes" id="UP000244893"/>
    </source>
</evidence>
<feature type="transmembrane region" description="Helical" evidence="10">
    <location>
        <begin position="47"/>
        <end position="71"/>
    </location>
</feature>
<dbReference type="PANTHER" id="PTHR42922:SF1">
    <property type="entry name" value="PHOSPHATE TRANSPORT SYSTEM PERMEASE PROTEIN PSTA"/>
    <property type="match status" value="1"/>
</dbReference>
<dbReference type="Pfam" id="PF00528">
    <property type="entry name" value="BPD_transp_1"/>
    <property type="match status" value="1"/>
</dbReference>
<feature type="domain" description="ABC transmembrane type-1" evidence="11">
    <location>
        <begin position="136"/>
        <end position="345"/>
    </location>
</feature>
<keyword evidence="9 10" id="KW-0472">Membrane</keyword>
<keyword evidence="13" id="KW-1185">Reference proteome</keyword>
<dbReference type="PROSITE" id="PS50928">
    <property type="entry name" value="ABC_TM1"/>
    <property type="match status" value="1"/>
</dbReference>
<proteinExistence type="inferred from homology"/>
<evidence type="ECO:0000256" key="4">
    <source>
        <dbReference type="ARBA" id="ARBA00022448"/>
    </source>
</evidence>
<keyword evidence="4" id="KW-0813">Transport</keyword>
<evidence type="ECO:0000259" key="11">
    <source>
        <dbReference type="PROSITE" id="PS50928"/>
    </source>
</evidence>
<comment type="similarity">
    <text evidence="3 10">Belongs to the binding-protein-dependent transport system permease family. CysTW subfamily.</text>
</comment>
<evidence type="ECO:0000256" key="6">
    <source>
        <dbReference type="ARBA" id="ARBA00022592"/>
    </source>
</evidence>
<feature type="transmembrane region" description="Helical" evidence="10">
    <location>
        <begin position="173"/>
        <end position="199"/>
    </location>
</feature>
<comment type="caution">
    <text evidence="12">The sequence shown here is derived from an EMBL/GenBank/DDBJ whole genome shotgun (WGS) entry which is preliminary data.</text>
</comment>
<feature type="transmembrane region" description="Helical" evidence="10">
    <location>
        <begin position="21"/>
        <end position="41"/>
    </location>
</feature>
<reference evidence="12 13" key="1">
    <citation type="submission" date="2018-05" db="EMBL/GenBank/DDBJ databases">
        <title>Amnibacterium sp. M8JJ-5, whole genome shotgun sequence.</title>
        <authorList>
            <person name="Tuo L."/>
        </authorList>
    </citation>
    <scope>NUCLEOTIDE SEQUENCE [LARGE SCALE GENOMIC DNA]</scope>
    <source>
        <strain evidence="12 13">M8JJ-5</strain>
    </source>
</reference>
<keyword evidence="5 10" id="KW-1003">Cell membrane</keyword>
<evidence type="ECO:0000256" key="10">
    <source>
        <dbReference type="RuleBase" id="RU363043"/>
    </source>
</evidence>
<dbReference type="InterPro" id="IPR051408">
    <property type="entry name" value="Phosphate_transprt_permease"/>
</dbReference>
<dbReference type="GO" id="GO:0005315">
    <property type="term" value="F:phosphate transmembrane transporter activity"/>
    <property type="evidence" value="ECO:0007669"/>
    <property type="project" value="InterPro"/>
</dbReference>
<dbReference type="InterPro" id="IPR000515">
    <property type="entry name" value="MetI-like"/>
</dbReference>
<feature type="transmembrane region" description="Helical" evidence="10">
    <location>
        <begin position="205"/>
        <end position="224"/>
    </location>
</feature>
<keyword evidence="8 10" id="KW-1133">Transmembrane helix</keyword>
<dbReference type="GO" id="GO:0035435">
    <property type="term" value="P:phosphate ion transmembrane transport"/>
    <property type="evidence" value="ECO:0007669"/>
    <property type="project" value="InterPro"/>
</dbReference>
<evidence type="ECO:0000313" key="12">
    <source>
        <dbReference type="EMBL" id="PVZ94980.1"/>
    </source>
</evidence>
<dbReference type="PANTHER" id="PTHR42922">
    <property type="entry name" value="PHOSPHATE TRANSPORT SYSTEM PERMEASE PROTEIN PSTA"/>
    <property type="match status" value="1"/>
</dbReference>
<feature type="transmembrane region" description="Helical" evidence="10">
    <location>
        <begin position="327"/>
        <end position="349"/>
    </location>
</feature>
<dbReference type="OrthoDB" id="9775069at2"/>
<dbReference type="InterPro" id="IPR035906">
    <property type="entry name" value="MetI-like_sf"/>
</dbReference>
<comment type="function">
    <text evidence="1">Part of the binding-protein-dependent transport system for phosphate; probably responsible for the translocation of the substrate across the membrane.</text>
</comment>
<feature type="transmembrane region" description="Helical" evidence="10">
    <location>
        <begin position="83"/>
        <end position="112"/>
    </location>
</feature>
<comment type="subcellular location">
    <subcellularLocation>
        <location evidence="2 10">Cell membrane</location>
        <topology evidence="2 10">Multi-pass membrane protein</topology>
    </subcellularLocation>
</comment>
<evidence type="ECO:0000256" key="1">
    <source>
        <dbReference type="ARBA" id="ARBA00003510"/>
    </source>
</evidence>
<evidence type="ECO:0000256" key="8">
    <source>
        <dbReference type="ARBA" id="ARBA00022989"/>
    </source>
</evidence>
<dbReference type="CDD" id="cd06261">
    <property type="entry name" value="TM_PBP2"/>
    <property type="match status" value="1"/>
</dbReference>
<gene>
    <name evidence="12" type="primary">pstA</name>
    <name evidence="12" type="ORF">DDQ50_00105</name>
</gene>
<dbReference type="EMBL" id="QEOP01000001">
    <property type="protein sequence ID" value="PVZ94980.1"/>
    <property type="molecule type" value="Genomic_DNA"/>
</dbReference>
<keyword evidence="6" id="KW-0592">Phosphate transport</keyword>
<evidence type="ECO:0000256" key="3">
    <source>
        <dbReference type="ARBA" id="ARBA00007069"/>
    </source>
</evidence>
<organism evidence="12 13">
    <name type="scientific">Amnibacterium flavum</name>
    <dbReference type="NCBI Taxonomy" id="2173173"/>
    <lineage>
        <taxon>Bacteria</taxon>
        <taxon>Bacillati</taxon>
        <taxon>Actinomycetota</taxon>
        <taxon>Actinomycetes</taxon>
        <taxon>Micrococcales</taxon>
        <taxon>Microbacteriaceae</taxon>
        <taxon>Amnibacterium</taxon>
    </lineage>
</organism>
<evidence type="ECO:0000256" key="7">
    <source>
        <dbReference type="ARBA" id="ARBA00022692"/>
    </source>
</evidence>
<sequence length="358" mass="38268">MTTITAPASLTSGRLPRYSALGILLASWVIVGIVFLLLMMSGAMGEFSLVGTIFFGTILYAVAIGVLSMIVEGSRQARDRLMTALVLSAFILALLPLISLLWTTISAGLPRFDITFFSQSMRNVVGDQPGGALHAIVGTLLVTGAATIISVPIGLLTAIYLVEYGRGRLARAITFLIDVMTGIPSIVAGLFAFALFALLFDSPGIRFGIGGSVALSVLMIPTVVRSCEEMLKLVPNELREASYALGVPKWLTISKVVLPTSIAGITTGIMLAISRVIGETAPLLIIAGFTQSMNYDLFKERMMTLPVFVYTQYANPGSDPQINLDRAWAGALTLILIVMVLNLLARLIARVFAPKIAR</sequence>
<dbReference type="NCBIfam" id="TIGR00974">
    <property type="entry name" value="3a0107s02c"/>
    <property type="match status" value="1"/>
</dbReference>
<name>A0A2V1HVG0_9MICO</name>
<dbReference type="SUPFAM" id="SSF161098">
    <property type="entry name" value="MetI-like"/>
    <property type="match status" value="1"/>
</dbReference>
<accession>A0A2V1HVG0</accession>
<protein>
    <recommendedName>
        <fullName evidence="10">Phosphate transport system permease protein PstA</fullName>
    </recommendedName>
</protein>
<evidence type="ECO:0000256" key="2">
    <source>
        <dbReference type="ARBA" id="ARBA00004651"/>
    </source>
</evidence>
<evidence type="ECO:0000256" key="5">
    <source>
        <dbReference type="ARBA" id="ARBA00022475"/>
    </source>
</evidence>
<evidence type="ECO:0000256" key="9">
    <source>
        <dbReference type="ARBA" id="ARBA00023136"/>
    </source>
</evidence>
<dbReference type="Gene3D" id="1.10.3720.10">
    <property type="entry name" value="MetI-like"/>
    <property type="match status" value="1"/>
</dbReference>
<feature type="transmembrane region" description="Helical" evidence="10">
    <location>
        <begin position="132"/>
        <end position="161"/>
    </location>
</feature>
<dbReference type="InterPro" id="IPR005672">
    <property type="entry name" value="Phosphate_PstA"/>
</dbReference>
<keyword evidence="7 10" id="KW-0812">Transmembrane</keyword>
<dbReference type="RefSeq" id="WP_116754719.1">
    <property type="nucleotide sequence ID" value="NZ_JBHUEX010000001.1"/>
</dbReference>